<comment type="cofactor">
    <cofactor evidence="2">
        <name>Mn(2+)</name>
        <dbReference type="ChEBI" id="CHEBI:29035"/>
    </cofactor>
    <text evidence="2">The Mn(2+) ion enhances activity.</text>
</comment>
<dbReference type="EMBL" id="FUZT01000002">
    <property type="protein sequence ID" value="SKC46138.1"/>
    <property type="molecule type" value="Genomic_DNA"/>
</dbReference>
<evidence type="ECO:0000256" key="2">
    <source>
        <dbReference type="PIRSR" id="PIRSR005962-1"/>
    </source>
</evidence>
<dbReference type="Pfam" id="PF07687">
    <property type="entry name" value="M20_dimer"/>
    <property type="match status" value="1"/>
</dbReference>
<dbReference type="InterPro" id="IPR011650">
    <property type="entry name" value="Peptidase_M20_dimer"/>
</dbReference>
<sequence>MVNEVDNIREEIISIRRQIHMYPEVRFDLDRTYNLVKTKLKEYGVRINENYGKSSLVGIIEGNGDKAIALRADMDALDLHEENDISYKSKIPGKMHGCGHDGHTAMLLGAAKILAQNKERINGRVKLIFQASEEGPYSGAKYMVEDGVVDDVDAIFGIHISTEIPTGKVEINNERNMASSNVFEIELIGRGGHAGSPHKAVDAISMASRLVGEIQYLISRGIDPLEPFVISVGTLNSGHSSNVIPEKATLTGTIRSFSKELTDDVIKRLENITKQITKTSGGNYKFNIIPGLPALINDKEKVKISARACEKIVESKNVLITDLPSMGSEDFAYYAQKVPASFIFLGARNEEKNLMNFIHNPKFNFDEEALVLGSKIFIQHVLDFL</sequence>
<feature type="binding site" evidence="2">
    <location>
        <position position="359"/>
    </location>
    <ligand>
        <name>Mn(2+)</name>
        <dbReference type="ChEBI" id="CHEBI:29035"/>
        <label>2</label>
    </ligand>
</feature>
<dbReference type="SUPFAM" id="SSF53187">
    <property type="entry name" value="Zn-dependent exopeptidases"/>
    <property type="match status" value="1"/>
</dbReference>
<keyword evidence="2" id="KW-0479">Metal-binding</keyword>
<evidence type="ECO:0000313" key="5">
    <source>
        <dbReference type="Proteomes" id="UP000190285"/>
    </source>
</evidence>
<dbReference type="NCBIfam" id="TIGR01891">
    <property type="entry name" value="amidohydrolases"/>
    <property type="match status" value="1"/>
</dbReference>
<protein>
    <submittedName>
        <fullName evidence="4">Amidohydrolase</fullName>
    </submittedName>
</protein>
<dbReference type="Gene3D" id="3.40.630.10">
    <property type="entry name" value="Zn peptidases"/>
    <property type="match status" value="1"/>
</dbReference>
<organism evidence="4 5">
    <name type="scientific">Maledivibacter halophilus</name>
    <dbReference type="NCBI Taxonomy" id="36842"/>
    <lineage>
        <taxon>Bacteria</taxon>
        <taxon>Bacillati</taxon>
        <taxon>Bacillota</taxon>
        <taxon>Clostridia</taxon>
        <taxon>Peptostreptococcales</taxon>
        <taxon>Caminicellaceae</taxon>
        <taxon>Maledivibacter</taxon>
    </lineage>
</organism>
<evidence type="ECO:0000313" key="4">
    <source>
        <dbReference type="EMBL" id="SKC46138.1"/>
    </source>
</evidence>
<dbReference type="RefSeq" id="WP_079489675.1">
    <property type="nucleotide sequence ID" value="NZ_FUZT01000002.1"/>
</dbReference>
<evidence type="ECO:0000259" key="3">
    <source>
        <dbReference type="Pfam" id="PF07687"/>
    </source>
</evidence>
<dbReference type="InterPro" id="IPR017439">
    <property type="entry name" value="Amidohydrolase"/>
</dbReference>
<dbReference type="InterPro" id="IPR002933">
    <property type="entry name" value="Peptidase_M20"/>
</dbReference>
<dbReference type="FunFam" id="3.30.70.360:FF:000001">
    <property type="entry name" value="N-acetyldiaminopimelate deacetylase"/>
    <property type="match status" value="1"/>
</dbReference>
<evidence type="ECO:0000256" key="1">
    <source>
        <dbReference type="ARBA" id="ARBA00022801"/>
    </source>
</evidence>
<reference evidence="4 5" key="1">
    <citation type="submission" date="2017-02" db="EMBL/GenBank/DDBJ databases">
        <authorList>
            <person name="Peterson S.W."/>
        </authorList>
    </citation>
    <scope>NUCLEOTIDE SEQUENCE [LARGE SCALE GENOMIC DNA]</scope>
    <source>
        <strain evidence="4 5">M1</strain>
    </source>
</reference>
<feature type="binding site" evidence="2">
    <location>
        <position position="100"/>
    </location>
    <ligand>
        <name>Mn(2+)</name>
        <dbReference type="ChEBI" id="CHEBI:29035"/>
        <label>2</label>
    </ligand>
</feature>
<dbReference type="SUPFAM" id="SSF55031">
    <property type="entry name" value="Bacterial exopeptidase dimerisation domain"/>
    <property type="match status" value="1"/>
</dbReference>
<dbReference type="GO" id="GO:0019877">
    <property type="term" value="P:diaminopimelate biosynthetic process"/>
    <property type="evidence" value="ECO:0007669"/>
    <property type="project" value="UniProtKB-ARBA"/>
</dbReference>
<dbReference type="PIRSF" id="PIRSF005962">
    <property type="entry name" value="Pept_M20D_amidohydro"/>
    <property type="match status" value="1"/>
</dbReference>
<proteinExistence type="predicted"/>
<dbReference type="Pfam" id="PF01546">
    <property type="entry name" value="Peptidase_M20"/>
    <property type="match status" value="1"/>
</dbReference>
<name>A0A1T5J4L3_9FIRM</name>
<gene>
    <name evidence="4" type="ORF">SAMN02194393_00901</name>
</gene>
<dbReference type="PANTHER" id="PTHR11014">
    <property type="entry name" value="PEPTIDASE M20 FAMILY MEMBER"/>
    <property type="match status" value="1"/>
</dbReference>
<dbReference type="GO" id="GO:0050118">
    <property type="term" value="F:N-acetyldiaminopimelate deacetylase activity"/>
    <property type="evidence" value="ECO:0007669"/>
    <property type="project" value="UniProtKB-ARBA"/>
</dbReference>
<keyword evidence="1 4" id="KW-0378">Hydrolase</keyword>
<dbReference type="PANTHER" id="PTHR11014:SF63">
    <property type="entry name" value="METALLOPEPTIDASE, PUTATIVE (AFU_ORTHOLOGUE AFUA_6G09600)-RELATED"/>
    <property type="match status" value="1"/>
</dbReference>
<keyword evidence="5" id="KW-1185">Reference proteome</keyword>
<dbReference type="Gene3D" id="3.30.70.360">
    <property type="match status" value="1"/>
</dbReference>
<dbReference type="STRING" id="36842.SAMN02194393_00901"/>
<accession>A0A1T5J4L3</accession>
<feature type="binding site" evidence="2">
    <location>
        <position position="98"/>
    </location>
    <ligand>
        <name>Mn(2+)</name>
        <dbReference type="ChEBI" id="CHEBI:29035"/>
        <label>2</label>
    </ligand>
</feature>
<keyword evidence="2" id="KW-0464">Manganese</keyword>
<dbReference type="OrthoDB" id="9776731at2"/>
<feature type="binding site" evidence="2">
    <location>
        <position position="134"/>
    </location>
    <ligand>
        <name>Mn(2+)</name>
        <dbReference type="ChEBI" id="CHEBI:29035"/>
        <label>2</label>
    </ligand>
</feature>
<dbReference type="AlphaFoldDB" id="A0A1T5J4L3"/>
<feature type="domain" description="Peptidase M20 dimerisation" evidence="3">
    <location>
        <begin position="183"/>
        <end position="276"/>
    </location>
</feature>
<dbReference type="Proteomes" id="UP000190285">
    <property type="component" value="Unassembled WGS sequence"/>
</dbReference>
<dbReference type="InterPro" id="IPR036264">
    <property type="entry name" value="Bact_exopeptidase_dim_dom"/>
</dbReference>
<dbReference type="GO" id="GO:0046872">
    <property type="term" value="F:metal ion binding"/>
    <property type="evidence" value="ECO:0007669"/>
    <property type="project" value="UniProtKB-KW"/>
</dbReference>
<feature type="binding site" evidence="2">
    <location>
        <position position="159"/>
    </location>
    <ligand>
        <name>Mn(2+)</name>
        <dbReference type="ChEBI" id="CHEBI:29035"/>
        <label>2</label>
    </ligand>
</feature>